<dbReference type="AlphaFoldDB" id="A0A8X6FKC4"/>
<dbReference type="Proteomes" id="UP000887116">
    <property type="component" value="Unassembled WGS sequence"/>
</dbReference>
<proteinExistence type="predicted"/>
<keyword evidence="3" id="KW-1185">Reference proteome</keyword>
<dbReference type="EMBL" id="BMAO01022542">
    <property type="protein sequence ID" value="GFQ82597.1"/>
    <property type="molecule type" value="Genomic_DNA"/>
</dbReference>
<feature type="coiled-coil region" evidence="1">
    <location>
        <begin position="47"/>
        <end position="74"/>
    </location>
</feature>
<comment type="caution">
    <text evidence="2">The sequence shown here is derived from an EMBL/GenBank/DDBJ whole genome shotgun (WGS) entry which is preliminary data.</text>
</comment>
<name>A0A8X6FKC4_TRICU</name>
<organism evidence="2 3">
    <name type="scientific">Trichonephila clavata</name>
    <name type="common">Joro spider</name>
    <name type="synonym">Nephila clavata</name>
    <dbReference type="NCBI Taxonomy" id="2740835"/>
    <lineage>
        <taxon>Eukaryota</taxon>
        <taxon>Metazoa</taxon>
        <taxon>Ecdysozoa</taxon>
        <taxon>Arthropoda</taxon>
        <taxon>Chelicerata</taxon>
        <taxon>Arachnida</taxon>
        <taxon>Araneae</taxon>
        <taxon>Araneomorphae</taxon>
        <taxon>Entelegynae</taxon>
        <taxon>Araneoidea</taxon>
        <taxon>Nephilidae</taxon>
        <taxon>Trichonephila</taxon>
    </lineage>
</organism>
<reference evidence="2" key="1">
    <citation type="submission" date="2020-07" db="EMBL/GenBank/DDBJ databases">
        <title>Multicomponent nature underlies the extraordinary mechanical properties of spider dragline silk.</title>
        <authorList>
            <person name="Kono N."/>
            <person name="Nakamura H."/>
            <person name="Mori M."/>
            <person name="Yoshida Y."/>
            <person name="Ohtoshi R."/>
            <person name="Malay A.D."/>
            <person name="Moran D.A.P."/>
            <person name="Tomita M."/>
            <person name="Numata K."/>
            <person name="Arakawa K."/>
        </authorList>
    </citation>
    <scope>NUCLEOTIDE SEQUENCE</scope>
</reference>
<sequence length="95" mass="11111">MATNSEKLKKKRIVPGTNSTKLMNRLKDQLAYANPDGEQLNKNKLLLIANESEIQKLNNKIENSIEDFYELQNKTESNQEYSERIFNIKFDVEVF</sequence>
<evidence type="ECO:0000313" key="2">
    <source>
        <dbReference type="EMBL" id="GFQ82597.1"/>
    </source>
</evidence>
<keyword evidence="1" id="KW-0175">Coiled coil</keyword>
<evidence type="ECO:0000256" key="1">
    <source>
        <dbReference type="SAM" id="Coils"/>
    </source>
</evidence>
<gene>
    <name evidence="2" type="ORF">TNCT_541281</name>
</gene>
<protein>
    <submittedName>
        <fullName evidence="2">Uncharacterized protein</fullName>
    </submittedName>
</protein>
<accession>A0A8X6FKC4</accession>
<evidence type="ECO:0000313" key="3">
    <source>
        <dbReference type="Proteomes" id="UP000887116"/>
    </source>
</evidence>